<feature type="compositionally biased region" description="Polar residues" evidence="1">
    <location>
        <begin position="76"/>
        <end position="85"/>
    </location>
</feature>
<evidence type="ECO:0000256" key="1">
    <source>
        <dbReference type="SAM" id="MobiDB-lite"/>
    </source>
</evidence>
<proteinExistence type="predicted"/>
<sequence length="85" mass="8466">MSSQSRPLLISLVAIGALTAVAAATNHPATTPDPVTTHAFEQLAQRAGAQVDTGIKPAGAASDHAAVVAPPAPGDTSSAWSIEVR</sequence>
<gene>
    <name evidence="3" type="ORF">SAMN04489750_0275</name>
</gene>
<dbReference type="EMBL" id="UESZ01000001">
    <property type="protein sequence ID" value="SSA33005.1"/>
    <property type="molecule type" value="Genomic_DNA"/>
</dbReference>
<evidence type="ECO:0000313" key="4">
    <source>
        <dbReference type="Proteomes" id="UP000250028"/>
    </source>
</evidence>
<feature type="chain" id="PRO_5038464179" description="PASTA domain-containing protein" evidence="2">
    <location>
        <begin position="23"/>
        <end position="85"/>
    </location>
</feature>
<evidence type="ECO:0008006" key="5">
    <source>
        <dbReference type="Google" id="ProtNLM"/>
    </source>
</evidence>
<dbReference type="Proteomes" id="UP000250028">
    <property type="component" value="Unassembled WGS sequence"/>
</dbReference>
<dbReference type="AlphaFoldDB" id="A0A2Y8ZLY5"/>
<feature type="signal peptide" evidence="2">
    <location>
        <begin position="1"/>
        <end position="22"/>
    </location>
</feature>
<accession>A0A2Y8ZLY5</accession>
<reference evidence="4" key="1">
    <citation type="submission" date="2016-10" db="EMBL/GenBank/DDBJ databases">
        <authorList>
            <person name="Varghese N."/>
            <person name="Submissions S."/>
        </authorList>
    </citation>
    <scope>NUCLEOTIDE SEQUENCE [LARGE SCALE GENOMIC DNA]</scope>
    <source>
        <strain evidence="4">DSM 22951</strain>
    </source>
</reference>
<keyword evidence="4" id="KW-1185">Reference proteome</keyword>
<keyword evidence="2" id="KW-0732">Signal</keyword>
<organism evidence="3 4">
    <name type="scientific">Branchiibius hedensis</name>
    <dbReference type="NCBI Taxonomy" id="672460"/>
    <lineage>
        <taxon>Bacteria</taxon>
        <taxon>Bacillati</taxon>
        <taxon>Actinomycetota</taxon>
        <taxon>Actinomycetes</taxon>
        <taxon>Micrococcales</taxon>
        <taxon>Dermacoccaceae</taxon>
        <taxon>Branchiibius</taxon>
    </lineage>
</organism>
<evidence type="ECO:0000256" key="2">
    <source>
        <dbReference type="SAM" id="SignalP"/>
    </source>
</evidence>
<dbReference type="RefSeq" id="WP_109683763.1">
    <property type="nucleotide sequence ID" value="NZ_QGDN01000001.1"/>
</dbReference>
<protein>
    <recommendedName>
        <fullName evidence="5">PASTA domain-containing protein</fullName>
    </recommendedName>
</protein>
<feature type="region of interest" description="Disordered" evidence="1">
    <location>
        <begin position="62"/>
        <end position="85"/>
    </location>
</feature>
<evidence type="ECO:0000313" key="3">
    <source>
        <dbReference type="EMBL" id="SSA33005.1"/>
    </source>
</evidence>
<name>A0A2Y8ZLY5_9MICO</name>